<feature type="compositionally biased region" description="Acidic residues" evidence="3">
    <location>
        <begin position="389"/>
        <end position="400"/>
    </location>
</feature>
<evidence type="ECO:0000313" key="6">
    <source>
        <dbReference type="Proteomes" id="UP000193067"/>
    </source>
</evidence>
<evidence type="ECO:0000256" key="1">
    <source>
        <dbReference type="ARBA" id="ARBA00022443"/>
    </source>
</evidence>
<proteinExistence type="predicted"/>
<dbReference type="OrthoDB" id="19092at2759"/>
<accession>A0A1Y2IL56</accession>
<feature type="compositionally biased region" description="Pro residues" evidence="3">
    <location>
        <begin position="86"/>
        <end position="100"/>
    </location>
</feature>
<dbReference type="Proteomes" id="UP000193067">
    <property type="component" value="Unassembled WGS sequence"/>
</dbReference>
<feature type="compositionally biased region" description="Low complexity" evidence="3">
    <location>
        <begin position="310"/>
        <end position="323"/>
    </location>
</feature>
<keyword evidence="1 2" id="KW-0728">SH3 domain</keyword>
<dbReference type="InterPro" id="IPR001452">
    <property type="entry name" value="SH3_domain"/>
</dbReference>
<feature type="compositionally biased region" description="Polar residues" evidence="3">
    <location>
        <begin position="170"/>
        <end position="183"/>
    </location>
</feature>
<dbReference type="InterPro" id="IPR036028">
    <property type="entry name" value="SH3-like_dom_sf"/>
</dbReference>
<feature type="region of interest" description="Disordered" evidence="3">
    <location>
        <begin position="353"/>
        <end position="401"/>
    </location>
</feature>
<dbReference type="STRING" id="1353009.A0A1Y2IL56"/>
<gene>
    <name evidence="5" type="ORF">PYCCODRAFT_1452456</name>
</gene>
<feature type="compositionally biased region" description="Low complexity" evidence="3">
    <location>
        <begin position="256"/>
        <end position="268"/>
    </location>
</feature>
<organism evidence="5 6">
    <name type="scientific">Trametes coccinea (strain BRFM310)</name>
    <name type="common">Pycnoporus coccineus</name>
    <dbReference type="NCBI Taxonomy" id="1353009"/>
    <lineage>
        <taxon>Eukaryota</taxon>
        <taxon>Fungi</taxon>
        <taxon>Dikarya</taxon>
        <taxon>Basidiomycota</taxon>
        <taxon>Agaricomycotina</taxon>
        <taxon>Agaricomycetes</taxon>
        <taxon>Polyporales</taxon>
        <taxon>Polyporaceae</taxon>
        <taxon>Trametes</taxon>
    </lineage>
</organism>
<name>A0A1Y2IL56_TRAC3</name>
<keyword evidence="6" id="KW-1185">Reference proteome</keyword>
<dbReference type="SUPFAM" id="SSF50044">
    <property type="entry name" value="SH3-domain"/>
    <property type="match status" value="1"/>
</dbReference>
<feature type="compositionally biased region" description="Basic and acidic residues" evidence="3">
    <location>
        <begin position="279"/>
        <end position="293"/>
    </location>
</feature>
<dbReference type="Gene3D" id="2.30.30.40">
    <property type="entry name" value="SH3 Domains"/>
    <property type="match status" value="1"/>
</dbReference>
<evidence type="ECO:0000256" key="2">
    <source>
        <dbReference type="PROSITE-ProRule" id="PRU00192"/>
    </source>
</evidence>
<feature type="region of interest" description="Disordered" evidence="3">
    <location>
        <begin position="79"/>
        <end position="337"/>
    </location>
</feature>
<evidence type="ECO:0000256" key="3">
    <source>
        <dbReference type="SAM" id="MobiDB-lite"/>
    </source>
</evidence>
<feature type="compositionally biased region" description="Polar residues" evidence="3">
    <location>
        <begin position="373"/>
        <end position="385"/>
    </location>
</feature>
<dbReference type="AlphaFoldDB" id="A0A1Y2IL56"/>
<feature type="compositionally biased region" description="Low complexity" evidence="3">
    <location>
        <begin position="143"/>
        <end position="169"/>
    </location>
</feature>
<feature type="domain" description="SH3" evidence="4">
    <location>
        <begin position="403"/>
        <end position="464"/>
    </location>
</feature>
<protein>
    <recommendedName>
        <fullName evidence="4">SH3 domain-containing protein</fullName>
    </recommendedName>
</protein>
<feature type="compositionally biased region" description="Low complexity" evidence="3">
    <location>
        <begin position="221"/>
        <end position="246"/>
    </location>
</feature>
<reference evidence="5 6" key="1">
    <citation type="journal article" date="2015" name="Biotechnol. Biofuels">
        <title>Enhanced degradation of softwood versus hardwood by the white-rot fungus Pycnoporus coccineus.</title>
        <authorList>
            <person name="Couturier M."/>
            <person name="Navarro D."/>
            <person name="Chevret D."/>
            <person name="Henrissat B."/>
            <person name="Piumi F."/>
            <person name="Ruiz-Duenas F.J."/>
            <person name="Martinez A.T."/>
            <person name="Grigoriev I.V."/>
            <person name="Riley R."/>
            <person name="Lipzen A."/>
            <person name="Berrin J.G."/>
            <person name="Master E.R."/>
            <person name="Rosso M.N."/>
        </authorList>
    </citation>
    <scope>NUCLEOTIDE SEQUENCE [LARGE SCALE GENOMIC DNA]</scope>
    <source>
        <strain evidence="5 6">BRFM310</strain>
    </source>
</reference>
<feature type="compositionally biased region" description="Low complexity" evidence="3">
    <location>
        <begin position="191"/>
        <end position="202"/>
    </location>
</feature>
<feature type="compositionally biased region" description="Low complexity" evidence="3">
    <location>
        <begin position="108"/>
        <end position="125"/>
    </location>
</feature>
<evidence type="ECO:0000259" key="4">
    <source>
        <dbReference type="PROSITE" id="PS50002"/>
    </source>
</evidence>
<dbReference type="SMART" id="SM00326">
    <property type="entry name" value="SH3"/>
    <property type="match status" value="1"/>
</dbReference>
<dbReference type="EMBL" id="KZ084108">
    <property type="protein sequence ID" value="OSD01876.1"/>
    <property type="molecule type" value="Genomic_DNA"/>
</dbReference>
<dbReference type="PROSITE" id="PS50002">
    <property type="entry name" value="SH3"/>
    <property type="match status" value="1"/>
</dbReference>
<sequence>MNLWWILGYKQTPLRSVNWAYLSVVNAWNYLKTVLTAYHDDEGLSSTRRRLSNTAASPPEPAMASVVAQESSDLRLSLPVEKPSTSPFPSPGSPFYPPPRLGAHEFASRPSSSSSSKSIARNSISPRDDPPPTMAAALVNGESTPTTATLPPPSVSVSSTLTSPATPTPNSMFQVKTPTTQITVPDPPPDSDSQLSLAASALTIQNRDSLTSSRPAPPSPAASRRASAALSRRSSAARSNRQSKSSLLQVSHEPEASSSSAATVTSPSQQPKRRSWVFKIRDFAYDPSDERHIGCGPDAPRANRPRQRWSTYSTASSSSATSSHAEDDDDTGEDARGSWGAYRWNTLSNHFSWGPGQGPADGPSHNDFARNFDASSPTDETSDPYSGSEPDDAYEGEADDGPLVPGLYKALYAFEPEGTAEMALEEEQIVRVVGRGGGVGWAVVEKEGGGHALVPESYLELVEAD</sequence>
<evidence type="ECO:0000313" key="5">
    <source>
        <dbReference type="EMBL" id="OSD01876.1"/>
    </source>
</evidence>